<evidence type="ECO:0000256" key="2">
    <source>
        <dbReference type="SAM" id="Phobius"/>
    </source>
</evidence>
<dbReference type="InterPro" id="IPR001309">
    <property type="entry name" value="Pept_C14_p20"/>
</dbReference>
<feature type="transmembrane region" description="Helical" evidence="2">
    <location>
        <begin position="33"/>
        <end position="57"/>
    </location>
</feature>
<sequence length="574" mass="58972">MRGVSGTDPNRCVRRPIGGECRFVPAVGGSPMFFARCLGVVLSTAAFLTLALAAAAAPGDAGRRVALVIGNGAYAYSPGLANPANDARAMAALLEGMGFEVVNTGPDGPGLVDLDLAGMNRALALFGRQARGSEIAAVFYAGHGLEVGGVNYLLPVDARLQDELDLPLEAVDLDTMMRFASVASTRIVLLDACRDNPLAARMTVSQGTRGIGRGLAQIDQVETGSLLGYATSPGAVASDGAGEHSPYTAALLTHLGARGVSLTDAMTRVNAAVQDATGGAQIPWMNSSLREVIQLAGPAPAAEPAAPQLFAALGGDGQDRAAAGAQPAPSPVDTDLLDWRLATQMNTAAAFRAYIATHCPGGHGCALAEASVASMAAAEVSGAAAVTTAERKAAALHPTLFDMAALTQPQDRAPPGGAAPPQLAPQQFAVPAPPQVQASPEAAALAYQEGLNRSDRLDVQRRLDLVGFDPRGVDGVFGANTYAAISAWQGARGYAATGVLGAQQHAHLLSESQPAFDAWRARAARQARQTPQKTYQRAVAPSATTEEASNPRGGTLIERFLGDVGDLIKPTPTR</sequence>
<dbReference type="Gene3D" id="1.10.101.10">
    <property type="entry name" value="PGBD-like superfamily/PGBD"/>
    <property type="match status" value="1"/>
</dbReference>
<feature type="region of interest" description="Disordered" evidence="1">
    <location>
        <begin position="522"/>
        <end position="554"/>
    </location>
</feature>
<dbReference type="Pfam" id="PF01471">
    <property type="entry name" value="PG_binding_1"/>
    <property type="match status" value="1"/>
</dbReference>
<evidence type="ECO:0000259" key="3">
    <source>
        <dbReference type="PROSITE" id="PS50208"/>
    </source>
</evidence>
<gene>
    <name evidence="4" type="ORF">SAMN05444370_107105</name>
</gene>
<dbReference type="EMBL" id="FNQM01000007">
    <property type="protein sequence ID" value="SEA60540.1"/>
    <property type="molecule type" value="Genomic_DNA"/>
</dbReference>
<evidence type="ECO:0000313" key="5">
    <source>
        <dbReference type="Proteomes" id="UP000198703"/>
    </source>
</evidence>
<name>A0A1H4CJQ4_9RHOB</name>
<feature type="domain" description="Caspase family p20" evidence="3">
    <location>
        <begin position="62"/>
        <end position="197"/>
    </location>
</feature>
<dbReference type="GO" id="GO:0006508">
    <property type="term" value="P:proteolysis"/>
    <property type="evidence" value="ECO:0007669"/>
    <property type="project" value="InterPro"/>
</dbReference>
<dbReference type="Proteomes" id="UP000198703">
    <property type="component" value="Unassembled WGS sequence"/>
</dbReference>
<proteinExistence type="predicted"/>
<dbReference type="Pfam" id="PF00656">
    <property type="entry name" value="Peptidase_C14"/>
    <property type="match status" value="1"/>
</dbReference>
<dbReference type="PANTHER" id="PTHR22576:SF37">
    <property type="entry name" value="MUCOSA-ASSOCIATED LYMPHOID TISSUE LYMPHOMA TRANSLOCATION PROTEIN 1"/>
    <property type="match status" value="1"/>
</dbReference>
<dbReference type="PANTHER" id="PTHR22576">
    <property type="entry name" value="MUCOSA ASSOCIATED LYMPHOID TISSUE LYMPHOMA TRANSLOCATION PROTEIN 1/PARACASPASE"/>
    <property type="match status" value="1"/>
</dbReference>
<dbReference type="InterPro" id="IPR002477">
    <property type="entry name" value="Peptidoglycan-bd-like"/>
</dbReference>
<keyword evidence="2" id="KW-0812">Transmembrane</keyword>
<dbReference type="InterPro" id="IPR036366">
    <property type="entry name" value="PGBDSf"/>
</dbReference>
<dbReference type="InterPro" id="IPR036365">
    <property type="entry name" value="PGBD-like_sf"/>
</dbReference>
<dbReference type="InterPro" id="IPR029030">
    <property type="entry name" value="Caspase-like_dom_sf"/>
</dbReference>
<dbReference type="STRING" id="89524.SAMN05444370_107105"/>
<keyword evidence="2" id="KW-1133">Transmembrane helix</keyword>
<keyword evidence="5" id="KW-1185">Reference proteome</keyword>
<dbReference type="Gene3D" id="3.40.50.1460">
    <property type="match status" value="1"/>
</dbReference>
<keyword evidence="2" id="KW-0472">Membrane</keyword>
<dbReference type="AlphaFoldDB" id="A0A1H4CJQ4"/>
<evidence type="ECO:0000256" key="1">
    <source>
        <dbReference type="SAM" id="MobiDB-lite"/>
    </source>
</evidence>
<dbReference type="SUPFAM" id="SSF47090">
    <property type="entry name" value="PGBD-like"/>
    <property type="match status" value="1"/>
</dbReference>
<evidence type="ECO:0000313" key="4">
    <source>
        <dbReference type="EMBL" id="SEA60540.1"/>
    </source>
</evidence>
<reference evidence="4 5" key="1">
    <citation type="submission" date="2016-10" db="EMBL/GenBank/DDBJ databases">
        <authorList>
            <person name="de Groot N.N."/>
        </authorList>
    </citation>
    <scope>NUCLEOTIDE SEQUENCE [LARGE SCALE GENOMIC DNA]</scope>
    <source>
        <strain evidence="4 5">DSM 15345</strain>
    </source>
</reference>
<protein>
    <submittedName>
        <fullName evidence="4">Uncharacterized protein, contains caspase domain</fullName>
    </submittedName>
</protein>
<dbReference type="InterPro" id="IPR052039">
    <property type="entry name" value="Caspase-related_regulators"/>
</dbReference>
<dbReference type="SUPFAM" id="SSF52129">
    <property type="entry name" value="Caspase-like"/>
    <property type="match status" value="1"/>
</dbReference>
<organism evidence="4 5">
    <name type="scientific">Rubrimonas cliftonensis</name>
    <dbReference type="NCBI Taxonomy" id="89524"/>
    <lineage>
        <taxon>Bacteria</taxon>
        <taxon>Pseudomonadati</taxon>
        <taxon>Pseudomonadota</taxon>
        <taxon>Alphaproteobacteria</taxon>
        <taxon>Rhodobacterales</taxon>
        <taxon>Paracoccaceae</taxon>
        <taxon>Rubrimonas</taxon>
    </lineage>
</organism>
<dbReference type="InterPro" id="IPR011600">
    <property type="entry name" value="Pept_C14_caspase"/>
</dbReference>
<dbReference type="PROSITE" id="PS50208">
    <property type="entry name" value="CASPASE_P20"/>
    <property type="match status" value="1"/>
</dbReference>
<accession>A0A1H4CJQ4</accession>
<dbReference type="GO" id="GO:0004197">
    <property type="term" value="F:cysteine-type endopeptidase activity"/>
    <property type="evidence" value="ECO:0007669"/>
    <property type="project" value="InterPro"/>
</dbReference>